<sequence length="388" mass="42563">MARFTLPRDIYFGSGCLDVLKTIKGKKAVIVIGGGSIKRSGFLDKIEGYLKEANIETKLIEGVEPDPSVETVMNGAAIMREFQPDLIIGVGGGSPIDAAKAMWIFYEYPDFTFEKAVIPFGIPELRQKSKFIAIPSTSGTASEVTAFSVITDYKAKIKYPLADFNLTPDIAIVDSDIAQTMPPKLTAHTGMDALTHAIEAYVAGARSAFSDPLAIQAIVMVRDNLVNSFKGDKEARDQMHIAQCLAGMSFSNALLGITHSMAHKIGAVFHIPHGCANAIFLPYVIEYNRKACEDRYATIARRLNLKGNNDSELVDSLINLINELNVKLNIPSTIKEWGVSEEEFKENVEFMAHNAVLDACTGANPRNIDDKTMMKLYSCAFYGEKVNF</sequence>
<dbReference type="GO" id="GO:0046872">
    <property type="term" value="F:metal ion binding"/>
    <property type="evidence" value="ECO:0007669"/>
    <property type="project" value="InterPro"/>
</dbReference>
<dbReference type="Gene3D" id="1.20.1090.10">
    <property type="entry name" value="Dehydroquinate synthase-like - alpha domain"/>
    <property type="match status" value="1"/>
</dbReference>
<dbReference type="PROSITE" id="PS00913">
    <property type="entry name" value="ADH_IRON_1"/>
    <property type="match status" value="1"/>
</dbReference>
<feature type="domain" description="Fe-containing alcohol dehydrogenase-like C-terminal" evidence="3">
    <location>
        <begin position="186"/>
        <end position="380"/>
    </location>
</feature>
<comment type="caution">
    <text evidence="4">The sequence shown here is derived from an EMBL/GenBank/DDBJ whole genome shotgun (WGS) entry which is preliminary data.</text>
</comment>
<dbReference type="Pfam" id="PF00465">
    <property type="entry name" value="Fe-ADH"/>
    <property type="match status" value="1"/>
</dbReference>
<dbReference type="GO" id="GO:0004022">
    <property type="term" value="F:alcohol dehydrogenase (NAD+) activity"/>
    <property type="evidence" value="ECO:0007669"/>
    <property type="project" value="TreeGrafter"/>
</dbReference>
<name>A0A9Q3Z045_CLOBO</name>
<organism evidence="4 5">
    <name type="scientific">Clostridium botulinum C</name>
    <dbReference type="NCBI Taxonomy" id="36828"/>
    <lineage>
        <taxon>Bacteria</taxon>
        <taxon>Bacillati</taxon>
        <taxon>Bacillota</taxon>
        <taxon>Clostridia</taxon>
        <taxon>Eubacteriales</taxon>
        <taxon>Clostridiaceae</taxon>
        <taxon>Clostridium</taxon>
    </lineage>
</organism>
<evidence type="ECO:0000259" key="3">
    <source>
        <dbReference type="Pfam" id="PF25137"/>
    </source>
</evidence>
<gene>
    <name evidence="4" type="ORF">G8S53_11530</name>
</gene>
<dbReference type="SUPFAM" id="SSF56796">
    <property type="entry name" value="Dehydroquinate synthase-like"/>
    <property type="match status" value="1"/>
</dbReference>
<dbReference type="AlphaFoldDB" id="A0A9Q3Z045"/>
<dbReference type="PROSITE" id="PS00060">
    <property type="entry name" value="ADH_IRON_2"/>
    <property type="match status" value="1"/>
</dbReference>
<evidence type="ECO:0000313" key="5">
    <source>
        <dbReference type="Proteomes" id="UP000813637"/>
    </source>
</evidence>
<keyword evidence="1" id="KW-0560">Oxidoreductase</keyword>
<accession>A0A9Q3Z045</accession>
<reference evidence="4" key="1">
    <citation type="submission" date="2020-02" db="EMBL/GenBank/DDBJ databases">
        <authorList>
            <person name="Fillo S."/>
            <person name="Giordani F."/>
            <person name="Tonon E."/>
            <person name="Drigo I."/>
            <person name="Anselmo A."/>
            <person name="Fortunato A."/>
            <person name="Bano L."/>
            <person name="Lista F."/>
        </authorList>
    </citation>
    <scope>NUCLEOTIDE SEQUENCE</scope>
    <source>
        <strain evidence="4">IZSVe-TV_9877_3_12</strain>
    </source>
</reference>
<dbReference type="InterPro" id="IPR018211">
    <property type="entry name" value="ADH_Fe_CS"/>
</dbReference>
<evidence type="ECO:0000256" key="1">
    <source>
        <dbReference type="ARBA" id="ARBA00023002"/>
    </source>
</evidence>
<feature type="domain" description="Alcohol dehydrogenase iron-type/glycerol dehydrogenase GldA" evidence="2">
    <location>
        <begin position="7"/>
        <end position="174"/>
    </location>
</feature>
<evidence type="ECO:0000259" key="2">
    <source>
        <dbReference type="Pfam" id="PF00465"/>
    </source>
</evidence>
<dbReference type="FunFam" id="3.40.50.1970:FF:000003">
    <property type="entry name" value="Alcohol dehydrogenase, iron-containing"/>
    <property type="match status" value="1"/>
</dbReference>
<dbReference type="FunFam" id="1.20.1090.10:FF:000001">
    <property type="entry name" value="Aldehyde-alcohol dehydrogenase"/>
    <property type="match status" value="1"/>
</dbReference>
<dbReference type="InterPro" id="IPR034802">
    <property type="entry name" value="NADPH_BDH"/>
</dbReference>
<dbReference type="EMBL" id="JAAMYB010000018">
    <property type="protein sequence ID" value="MCD3195894.1"/>
    <property type="molecule type" value="Genomic_DNA"/>
</dbReference>
<dbReference type="Gene3D" id="3.40.50.1970">
    <property type="match status" value="1"/>
</dbReference>
<dbReference type="RefSeq" id="WP_198091234.1">
    <property type="nucleotide sequence ID" value="NZ_JAAMYB010000018.1"/>
</dbReference>
<proteinExistence type="predicted"/>
<dbReference type="Proteomes" id="UP000813637">
    <property type="component" value="Unassembled WGS sequence"/>
</dbReference>
<evidence type="ECO:0000313" key="4">
    <source>
        <dbReference type="EMBL" id="MCD3195894.1"/>
    </source>
</evidence>
<dbReference type="InterPro" id="IPR001670">
    <property type="entry name" value="ADH_Fe/GldA"/>
</dbReference>
<dbReference type="InterPro" id="IPR056798">
    <property type="entry name" value="ADH_Fe_C"/>
</dbReference>
<dbReference type="PANTHER" id="PTHR11496:SF83">
    <property type="entry name" value="HYDROXYACID-OXOACID TRANSHYDROGENASE, MITOCHONDRIAL"/>
    <property type="match status" value="1"/>
</dbReference>
<dbReference type="Pfam" id="PF25137">
    <property type="entry name" value="ADH_Fe_C"/>
    <property type="match status" value="1"/>
</dbReference>
<protein>
    <submittedName>
        <fullName evidence="4">Iron-containing alcohol dehydrogenase</fullName>
    </submittedName>
</protein>
<dbReference type="CDD" id="cd08179">
    <property type="entry name" value="NADPH_BDH"/>
    <property type="match status" value="1"/>
</dbReference>
<dbReference type="PANTHER" id="PTHR11496">
    <property type="entry name" value="ALCOHOL DEHYDROGENASE"/>
    <property type="match status" value="1"/>
</dbReference>
<dbReference type="InterPro" id="IPR039697">
    <property type="entry name" value="Alcohol_dehydrogenase_Fe"/>
</dbReference>
<reference evidence="4" key="2">
    <citation type="journal article" date="2021" name="Microorganisms">
        <title>Extensive Genome Exploration of Clostridium botulinum Group III Field Strains.</title>
        <authorList>
            <person name="Fillo S."/>
            <person name="Giordani F."/>
            <person name="Tonon E."/>
            <person name="Drigo I."/>
            <person name="Anselmo A."/>
            <person name="Fortunato A."/>
            <person name="Lista F."/>
            <person name="Bano L."/>
        </authorList>
    </citation>
    <scope>NUCLEOTIDE SEQUENCE</scope>
    <source>
        <strain evidence="4">IZSVe-TV_9877_3_12</strain>
    </source>
</reference>